<comment type="caution">
    <text evidence="1">The sequence shown here is derived from an EMBL/GenBank/DDBJ whole genome shotgun (WGS) entry which is preliminary data.</text>
</comment>
<sequence length="469" mass="52728">MKRILLICWMGVVAGAAEEVNPFVSHRRAEKEPVIEANAPACEFTLEHILVDPEVLREWESQGGGSDDELHAAVEQWVAGGRAVLDHTAWVTGPMGVWLNSEQTLEQIYATEVIPGGKGAWPYPTSFETRNLGYSFISRVTPEGEKRKTEWGIDLCQMVTPGRPYHPLVARTQHPGDLFLPQFRQLRASAGGVPAEDDPFTPQVEEPRHQALVFEEGKRYLWGRFETGEDSARTRLVFARSLMRDAVSGVSDESERPRRISLRVVRVDHGELWSLLKAPGAWIQDSAWSAFANVPQEMVADLMGWLPREDKLGIEAVQECTYPTEWVPGMKWEVTERWEELSKRGGKEGVASRATQRVVEPAVGEMMAATPTSFETRNVGFYLNLEVKGEMYDLEVDRVVKLGDSVHHRVQDGEEWIADVTMPVFGHSRVETLLPAVSCDWKLIGVGGEFLLGGEPDQEHRLLYFLKLE</sequence>
<evidence type="ECO:0000313" key="1">
    <source>
        <dbReference type="EMBL" id="MBB5352146.1"/>
    </source>
</evidence>
<dbReference type="RefSeq" id="WP_184018915.1">
    <property type="nucleotide sequence ID" value="NZ_JACHFD010000010.1"/>
</dbReference>
<keyword evidence="2" id="KW-1185">Reference proteome</keyword>
<organism evidence="1 2">
    <name type="scientific">Haloferula luteola</name>
    <dbReference type="NCBI Taxonomy" id="595692"/>
    <lineage>
        <taxon>Bacteria</taxon>
        <taxon>Pseudomonadati</taxon>
        <taxon>Verrucomicrobiota</taxon>
        <taxon>Verrucomicrobiia</taxon>
        <taxon>Verrucomicrobiales</taxon>
        <taxon>Verrucomicrobiaceae</taxon>
        <taxon>Haloferula</taxon>
    </lineage>
</organism>
<name>A0A840V536_9BACT</name>
<dbReference type="EMBL" id="JACHFD010000010">
    <property type="protein sequence ID" value="MBB5352146.1"/>
    <property type="molecule type" value="Genomic_DNA"/>
</dbReference>
<dbReference type="AlphaFoldDB" id="A0A840V536"/>
<accession>A0A840V536</accession>
<gene>
    <name evidence="1" type="ORF">HNR46_002387</name>
</gene>
<proteinExistence type="predicted"/>
<protein>
    <submittedName>
        <fullName evidence="1">Uncharacterized protein</fullName>
    </submittedName>
</protein>
<reference evidence="1 2" key="1">
    <citation type="submission" date="2020-08" db="EMBL/GenBank/DDBJ databases">
        <title>Genomic Encyclopedia of Type Strains, Phase IV (KMG-IV): sequencing the most valuable type-strain genomes for metagenomic binning, comparative biology and taxonomic classification.</title>
        <authorList>
            <person name="Goeker M."/>
        </authorList>
    </citation>
    <scope>NUCLEOTIDE SEQUENCE [LARGE SCALE GENOMIC DNA]</scope>
    <source>
        <strain evidence="1 2">YC6886</strain>
    </source>
</reference>
<dbReference type="Proteomes" id="UP000557717">
    <property type="component" value="Unassembled WGS sequence"/>
</dbReference>
<evidence type="ECO:0000313" key="2">
    <source>
        <dbReference type="Proteomes" id="UP000557717"/>
    </source>
</evidence>